<dbReference type="SUPFAM" id="SSF53850">
    <property type="entry name" value="Periplasmic binding protein-like II"/>
    <property type="match status" value="1"/>
</dbReference>
<dbReference type="Gene3D" id="1.10.10.10">
    <property type="entry name" value="Winged helix-like DNA-binding domain superfamily/Winged helix DNA-binding domain"/>
    <property type="match status" value="1"/>
</dbReference>
<dbReference type="InterPro" id="IPR036388">
    <property type="entry name" value="WH-like_DNA-bd_sf"/>
</dbReference>
<dbReference type="PANTHER" id="PTHR30118:SF15">
    <property type="entry name" value="TRANSCRIPTIONAL REGULATORY PROTEIN"/>
    <property type="match status" value="1"/>
</dbReference>
<dbReference type="RefSeq" id="WP_139688789.1">
    <property type="nucleotide sequence ID" value="NZ_WEHW01000017.1"/>
</dbReference>
<evidence type="ECO:0000256" key="1">
    <source>
        <dbReference type="ARBA" id="ARBA00009437"/>
    </source>
</evidence>
<evidence type="ECO:0000256" key="4">
    <source>
        <dbReference type="ARBA" id="ARBA00023163"/>
    </source>
</evidence>
<comment type="caution">
    <text evidence="6">The sequence shown here is derived from an EMBL/GenBank/DDBJ whole genome shotgun (WGS) entry which is preliminary data.</text>
</comment>
<dbReference type="GO" id="GO:0003700">
    <property type="term" value="F:DNA-binding transcription factor activity"/>
    <property type="evidence" value="ECO:0007669"/>
    <property type="project" value="InterPro"/>
</dbReference>
<proteinExistence type="inferred from homology"/>
<reference evidence="6 7" key="1">
    <citation type="submission" date="2019-10" db="EMBL/GenBank/DDBJ databases">
        <title>Genome diversity of Sutterella seckii.</title>
        <authorList>
            <person name="Chaplin A.V."/>
            <person name="Sokolova S.R."/>
            <person name="Mosin K.A."/>
            <person name="Ivanova E.L."/>
            <person name="Kochetkova T.O."/>
            <person name="Goltsov A.Y."/>
            <person name="Trofimov D.Y."/>
            <person name="Efimov B.A."/>
        </authorList>
    </citation>
    <scope>NUCLEOTIDE SEQUENCE [LARGE SCALE GENOMIC DNA]</scope>
    <source>
        <strain evidence="6 7">ASD3426</strain>
    </source>
</reference>
<evidence type="ECO:0000256" key="3">
    <source>
        <dbReference type="ARBA" id="ARBA00023125"/>
    </source>
</evidence>
<organism evidence="6 7">
    <name type="scientific">Sutterella seckii</name>
    <dbReference type="NCBI Taxonomy" id="1944635"/>
    <lineage>
        <taxon>Bacteria</taxon>
        <taxon>Pseudomonadati</taxon>
        <taxon>Pseudomonadota</taxon>
        <taxon>Betaproteobacteria</taxon>
        <taxon>Burkholderiales</taxon>
        <taxon>Sutterellaceae</taxon>
        <taxon>Sutterella</taxon>
    </lineage>
</organism>
<keyword evidence="7" id="KW-1185">Reference proteome</keyword>
<keyword evidence="2" id="KW-0805">Transcription regulation</keyword>
<dbReference type="InterPro" id="IPR036390">
    <property type="entry name" value="WH_DNA-bd_sf"/>
</dbReference>
<accession>A0AAI9WMV0</accession>
<dbReference type="Gene3D" id="3.40.190.10">
    <property type="entry name" value="Periplasmic binding protein-like II"/>
    <property type="match status" value="2"/>
</dbReference>
<dbReference type="Proteomes" id="UP000469462">
    <property type="component" value="Unassembled WGS sequence"/>
</dbReference>
<dbReference type="PROSITE" id="PS50931">
    <property type="entry name" value="HTH_LYSR"/>
    <property type="match status" value="1"/>
</dbReference>
<gene>
    <name evidence="6" type="ORF">GBM96_06225</name>
</gene>
<evidence type="ECO:0000313" key="6">
    <source>
        <dbReference type="EMBL" id="KAB7651306.1"/>
    </source>
</evidence>
<feature type="domain" description="HTH lysR-type" evidence="5">
    <location>
        <begin position="8"/>
        <end position="65"/>
    </location>
</feature>
<protein>
    <submittedName>
        <fullName evidence="6">LysR family transcriptional regulator</fullName>
    </submittedName>
</protein>
<keyword evidence="3" id="KW-0238">DNA-binding</keyword>
<dbReference type="SUPFAM" id="SSF46785">
    <property type="entry name" value="Winged helix' DNA-binding domain"/>
    <property type="match status" value="1"/>
</dbReference>
<dbReference type="AlphaFoldDB" id="A0AAI9WMV0"/>
<dbReference type="PANTHER" id="PTHR30118">
    <property type="entry name" value="HTH-TYPE TRANSCRIPTIONAL REGULATOR LEUO-RELATED"/>
    <property type="match status" value="1"/>
</dbReference>
<dbReference type="InterPro" id="IPR005119">
    <property type="entry name" value="LysR_subst-bd"/>
</dbReference>
<evidence type="ECO:0000259" key="5">
    <source>
        <dbReference type="PROSITE" id="PS50931"/>
    </source>
</evidence>
<dbReference type="Pfam" id="PF03466">
    <property type="entry name" value="LysR_substrate"/>
    <property type="match status" value="1"/>
</dbReference>
<dbReference type="InterPro" id="IPR000847">
    <property type="entry name" value="LysR_HTH_N"/>
</dbReference>
<dbReference type="Pfam" id="PF00126">
    <property type="entry name" value="HTH_1"/>
    <property type="match status" value="1"/>
</dbReference>
<evidence type="ECO:0000313" key="7">
    <source>
        <dbReference type="Proteomes" id="UP000469462"/>
    </source>
</evidence>
<sequence>MKVGAKSPSIESLRLLHTLCQTENLAAAAERLGLSLPTASRMLSQLREIFEDRLFTRFPGGLVPTRKAKLLMARTEAVLKTYDALLAPQTFDPARIVRDIRIGCADNAPFSVFPNFARELLAQAPGVMISYLPLSDDRFSLLSSGEIDFAVSPVMTLPAGFHAIELAETDYVLTGRKDHPLARQAEGEAVSTPDVLRHAFADVCYHTRPGASWTSLRENVFPAWSEGRSSMRTTQFLSLIPTVAESDLLMVLPRRTAEYMEKGGDIVIIRTKEKSIRHKPQLIWHHRANDDLELQWVRSILLSCAKRANPG</sequence>
<evidence type="ECO:0000256" key="2">
    <source>
        <dbReference type="ARBA" id="ARBA00023015"/>
    </source>
</evidence>
<dbReference type="EMBL" id="WEHW01000017">
    <property type="protein sequence ID" value="KAB7651306.1"/>
    <property type="molecule type" value="Genomic_DNA"/>
</dbReference>
<dbReference type="GO" id="GO:0003677">
    <property type="term" value="F:DNA binding"/>
    <property type="evidence" value="ECO:0007669"/>
    <property type="project" value="UniProtKB-KW"/>
</dbReference>
<dbReference type="InterPro" id="IPR050389">
    <property type="entry name" value="LysR-type_TF"/>
</dbReference>
<comment type="similarity">
    <text evidence="1">Belongs to the LysR transcriptional regulatory family.</text>
</comment>
<name>A0AAI9WMV0_9BURK</name>
<keyword evidence="4" id="KW-0804">Transcription</keyword>